<name>A0ABW7NBM2_9BACT</name>
<comment type="subcellular location">
    <subcellularLocation>
        <location evidence="3">Cytoplasm</location>
    </subcellularLocation>
</comment>
<organism evidence="6 7">
    <name type="scientific">Marinoscillum luteum</name>
    <dbReference type="NCBI Taxonomy" id="861051"/>
    <lineage>
        <taxon>Bacteria</taxon>
        <taxon>Pseudomonadati</taxon>
        <taxon>Bacteroidota</taxon>
        <taxon>Cytophagia</taxon>
        <taxon>Cytophagales</taxon>
        <taxon>Reichenbachiellaceae</taxon>
        <taxon>Marinoscillum</taxon>
    </lineage>
</organism>
<reference evidence="6 7" key="1">
    <citation type="journal article" date="2013" name="Int. J. Syst. Evol. Microbiol.">
        <title>Marinoscillum luteum sp. nov., isolated from marine sediment.</title>
        <authorList>
            <person name="Cha I.T."/>
            <person name="Park S.J."/>
            <person name="Kim S.J."/>
            <person name="Kim J.G."/>
            <person name="Jung M.Y."/>
            <person name="Shin K.S."/>
            <person name="Kwon K.K."/>
            <person name="Yang S.H."/>
            <person name="Seo Y.S."/>
            <person name="Rhee S.K."/>
        </authorList>
    </citation>
    <scope>NUCLEOTIDE SEQUENCE [LARGE SCALE GENOMIC DNA]</scope>
    <source>
        <strain evidence="6 7">KCTC 23939</strain>
    </source>
</reference>
<dbReference type="PANTHER" id="PTHR21237">
    <property type="entry name" value="GRPE PROTEIN"/>
    <property type="match status" value="1"/>
</dbReference>
<dbReference type="EMBL" id="JBIPKE010000019">
    <property type="protein sequence ID" value="MFH6985030.1"/>
    <property type="molecule type" value="Genomic_DNA"/>
</dbReference>
<evidence type="ECO:0000256" key="5">
    <source>
        <dbReference type="SAM" id="MobiDB-lite"/>
    </source>
</evidence>
<dbReference type="CDD" id="cd00446">
    <property type="entry name" value="GrpE"/>
    <property type="match status" value="1"/>
</dbReference>
<gene>
    <name evidence="3" type="primary">grpE</name>
    <name evidence="6" type="ORF">ACHKAR_16360</name>
</gene>
<dbReference type="RefSeq" id="WP_159583035.1">
    <property type="nucleotide sequence ID" value="NZ_JBIPKE010000019.1"/>
</dbReference>
<dbReference type="Pfam" id="PF01025">
    <property type="entry name" value="GrpE"/>
    <property type="match status" value="1"/>
</dbReference>
<dbReference type="PANTHER" id="PTHR21237:SF23">
    <property type="entry name" value="GRPE PROTEIN HOMOLOG, MITOCHONDRIAL"/>
    <property type="match status" value="1"/>
</dbReference>
<dbReference type="InterPro" id="IPR009012">
    <property type="entry name" value="GrpE_head"/>
</dbReference>
<dbReference type="Proteomes" id="UP001610063">
    <property type="component" value="Unassembled WGS sequence"/>
</dbReference>
<dbReference type="HAMAP" id="MF_01151">
    <property type="entry name" value="GrpE"/>
    <property type="match status" value="1"/>
</dbReference>
<dbReference type="PRINTS" id="PR00773">
    <property type="entry name" value="GRPEPROTEIN"/>
</dbReference>
<dbReference type="SUPFAM" id="SSF58014">
    <property type="entry name" value="Coiled-coil domain of nucleotide exchange factor GrpE"/>
    <property type="match status" value="1"/>
</dbReference>
<evidence type="ECO:0000256" key="4">
    <source>
        <dbReference type="RuleBase" id="RU004478"/>
    </source>
</evidence>
<comment type="subunit">
    <text evidence="3">Homodimer.</text>
</comment>
<evidence type="ECO:0000256" key="2">
    <source>
        <dbReference type="ARBA" id="ARBA00023186"/>
    </source>
</evidence>
<dbReference type="SUPFAM" id="SSF51064">
    <property type="entry name" value="Head domain of nucleotide exchange factor GrpE"/>
    <property type="match status" value="1"/>
</dbReference>
<comment type="caution">
    <text evidence="6">The sequence shown here is derived from an EMBL/GenBank/DDBJ whole genome shotgun (WGS) entry which is preliminary data.</text>
</comment>
<evidence type="ECO:0000256" key="1">
    <source>
        <dbReference type="ARBA" id="ARBA00009054"/>
    </source>
</evidence>
<comment type="function">
    <text evidence="3">Participates actively in the response to hyperosmotic and heat shock by preventing the aggregation of stress-denatured proteins, in association with DnaK and GrpE. It is the nucleotide exchange factor for DnaK and may function as a thermosensor. Unfolded proteins bind initially to DnaJ; upon interaction with the DnaJ-bound protein, DnaK hydrolyzes its bound ATP, resulting in the formation of a stable complex. GrpE releases ADP from DnaK; ATP binding to DnaK triggers the release of the substrate protein, thus completing the reaction cycle. Several rounds of ATP-dependent interactions between DnaJ, DnaK and GrpE are required for fully efficient folding.</text>
</comment>
<feature type="compositionally biased region" description="Acidic residues" evidence="5">
    <location>
        <begin position="18"/>
        <end position="45"/>
    </location>
</feature>
<keyword evidence="7" id="KW-1185">Reference proteome</keyword>
<evidence type="ECO:0000256" key="3">
    <source>
        <dbReference type="HAMAP-Rule" id="MF_01151"/>
    </source>
</evidence>
<keyword evidence="3" id="KW-0346">Stress response</keyword>
<proteinExistence type="inferred from homology"/>
<dbReference type="InterPro" id="IPR013805">
    <property type="entry name" value="GrpE_CC"/>
</dbReference>
<accession>A0ABW7NBM2</accession>
<evidence type="ECO:0000313" key="6">
    <source>
        <dbReference type="EMBL" id="MFH6985030.1"/>
    </source>
</evidence>
<keyword evidence="2 3" id="KW-0143">Chaperone</keyword>
<sequence>MQKEKVEEKELDQNIEVNQEENTDQPVTENEESGAEAATAEEEPTELEKLSIELSEAKDKYLRLYSEFENFRRRTAKERIELIGSASKELIESLVPVLDDFERGLKSMEENEEMTPAKEGTELIYNKFKKILESKGLKKMEVNKGDDFNDDYHEAITQIPAEEELAGKIVDVVENGYFLSDKVVRFAKVVTGAKS</sequence>
<protein>
    <recommendedName>
        <fullName evidence="3">Protein GrpE</fullName>
    </recommendedName>
    <alternativeName>
        <fullName evidence="3">HSP-70 cofactor</fullName>
    </alternativeName>
</protein>
<feature type="compositionally biased region" description="Basic and acidic residues" evidence="5">
    <location>
        <begin position="1"/>
        <end position="12"/>
    </location>
</feature>
<keyword evidence="3" id="KW-0963">Cytoplasm</keyword>
<dbReference type="Gene3D" id="2.30.22.10">
    <property type="entry name" value="Head domain of nucleotide exchange factor GrpE"/>
    <property type="match status" value="1"/>
</dbReference>
<comment type="similarity">
    <text evidence="1 3 4">Belongs to the GrpE family.</text>
</comment>
<evidence type="ECO:0000313" key="7">
    <source>
        <dbReference type="Proteomes" id="UP001610063"/>
    </source>
</evidence>
<feature type="region of interest" description="Disordered" evidence="5">
    <location>
        <begin position="1"/>
        <end position="48"/>
    </location>
</feature>
<dbReference type="Gene3D" id="3.90.20.20">
    <property type="match status" value="1"/>
</dbReference>
<dbReference type="InterPro" id="IPR000740">
    <property type="entry name" value="GrpE"/>
</dbReference>